<dbReference type="EMBL" id="LAZR01001541">
    <property type="protein sequence ID" value="KKN43021.1"/>
    <property type="molecule type" value="Genomic_DNA"/>
</dbReference>
<dbReference type="Gene3D" id="3.40.50.300">
    <property type="entry name" value="P-loop containing nucleotide triphosphate hydrolases"/>
    <property type="match status" value="1"/>
</dbReference>
<feature type="non-terminal residue" evidence="1">
    <location>
        <position position="1505"/>
    </location>
</feature>
<proteinExistence type="predicted"/>
<dbReference type="SUPFAM" id="SSF52540">
    <property type="entry name" value="P-loop containing nucleoside triphosphate hydrolases"/>
    <property type="match status" value="1"/>
</dbReference>
<accession>A0A0F9T1Z2</accession>
<protein>
    <submittedName>
        <fullName evidence="1">Uncharacterized protein</fullName>
    </submittedName>
</protein>
<gene>
    <name evidence="1" type="ORF">LCGC14_0707470</name>
</gene>
<sequence length="1505" mass="180253">MNEALDLEMKKIRKCIVNAIEDDDLKEIFNDLIWAIIKYKQDDFGGSLMNLGRFIDGTYAFLFNSLHPLTQVNYTKIVNKNAFYFHELHDSIFDNLNLRNKKVLSKTREIYQERSNYEHRNIHTYQYDENYFLYSIKLFLLSEKLNRSLKILKLSTIEIKTLSLNINNEFPELFRKHHTKTLSFFLKQISFRTIRQSIFSKGIINSKDVENLTFLQNLFPFVLLKEWDITDILNSKDVIPFRPDGPHLIDFESNNWVYIPKLSHQLIHNLTNKRQSLLLEGESGTGKTVISRYIGYKLWKTKMNIFYINCLDEKPKKIHKILDHLIINLEKIKNDEDHLVIFENIHIMRDSIKKFKIIKDNSLCLITRRIFKTDNNEDEDISNIFAHGEIFNLNKDSNNYMEAINGILRLNNVSDNTIKHLLSSVIFDNLWILGIFLKLTLKKDDKNSFFDILTDFEKLEEEFTTYFRNLMKSKHLKYVSADEYIFINHLKCFLSIVSIFSDMEIWVEDTFIYDFLSYNDDPLIQDLEVNLSYDKNILKKIISFLIDILEIQVRDSKSKKGLLQKEYKIPHSQIAKIYKNSFLSIFEENYSGFTNKIKNHYVFKGKYFGSFLFSQKRLIYSIFSEDYKEAGRTLVEKFNKFYAMLEDRNSALYYPEGLKLIRNQILENTLEEVQLFLDALPYNVRYNHDQKNVLYEKIFKLIFNEETLFDQKWNKKLIKSDFKGIYYFIREILDFLDYDMFERFLSQFSEQIIEKFKQSDEILLLNLIFLLLDSSEEVFEKYCESLVDSWSGKGLNFERFISLDGRARQRLLKIDKNHPKYEVLKSLILESYSVSTIKEDLKFFSKEDENILFIEVYFEFLTSSSNKLFIKNKVDDADLRDYTNLLTTLHEIDPNLSKNIFNYYHQKLREKIRDADWWIFSDFLSELQFLDLNKDLLEGILIKDWDWFINVLNKFPYEDFQFCSSKLQPFFKNYFPKYYERYKVAESKILKKKMKAEYDRLSNKEDIIQLVDDRRFNSEINDFLLNLFIDSLFYKIEELDLDYFIQIFKIFSGYDREIVISKKFILENLSLKEILSDKRFKNLIEEGSNENVIEIFNLVKIFKGGDKIFYEINQHLLLRRFGPNFVELLNYNEIGRQLFNELPSYIQNLDLEKIILIFNSTLEIPEDKLYLKLNALIRESTNLFLGENFKEKVLKFPASALLNFLIIIDLYHPDLFIQIKNKFGNLLYTIFKSNVIKIENILGLFIMLNINSTYFKKLDLKLSSEPVLFPKVQKSFQDLDLFSLRYIINFFIDHNIYDKISNFIDLLDIKVTIDNSSLLEFSLGSFAFLMNVLTEEAKTSPRYVNDYNFIIVSDKEYDRLTRYVDYLMIKNYRPKKKLKRFMVSGYSRTEIEIILEKIKPFSMKILNKMGSSTLTEIFFYIQSIISLKRIFRNKIFNPPTQFYDFFFSSYFSDLLSRDFSFRIYEFFQSFQLLDNFKTKELWIKNQSVLECEVLFRDYEMFKIIK</sequence>
<name>A0A0F9T1Z2_9ZZZZ</name>
<evidence type="ECO:0000313" key="1">
    <source>
        <dbReference type="EMBL" id="KKN43021.1"/>
    </source>
</evidence>
<dbReference type="PROSITE" id="PS00675">
    <property type="entry name" value="SIGMA54_INTERACT_1"/>
    <property type="match status" value="1"/>
</dbReference>
<comment type="caution">
    <text evidence="1">The sequence shown here is derived from an EMBL/GenBank/DDBJ whole genome shotgun (WGS) entry which is preliminary data.</text>
</comment>
<dbReference type="InterPro" id="IPR027417">
    <property type="entry name" value="P-loop_NTPase"/>
</dbReference>
<organism evidence="1">
    <name type="scientific">marine sediment metagenome</name>
    <dbReference type="NCBI Taxonomy" id="412755"/>
    <lineage>
        <taxon>unclassified sequences</taxon>
        <taxon>metagenomes</taxon>
        <taxon>ecological metagenomes</taxon>
    </lineage>
</organism>
<reference evidence="1" key="1">
    <citation type="journal article" date="2015" name="Nature">
        <title>Complex archaea that bridge the gap between prokaryotes and eukaryotes.</title>
        <authorList>
            <person name="Spang A."/>
            <person name="Saw J.H."/>
            <person name="Jorgensen S.L."/>
            <person name="Zaremba-Niedzwiedzka K."/>
            <person name="Martijn J."/>
            <person name="Lind A.E."/>
            <person name="van Eijk R."/>
            <person name="Schleper C."/>
            <person name="Guy L."/>
            <person name="Ettema T.J."/>
        </authorList>
    </citation>
    <scope>NUCLEOTIDE SEQUENCE</scope>
</reference>
<dbReference type="InterPro" id="IPR025662">
    <property type="entry name" value="Sigma_54_int_dom_ATP-bd_1"/>
</dbReference>